<dbReference type="InterPro" id="IPR020103">
    <property type="entry name" value="PsdUridine_synth_cat_dom_sf"/>
</dbReference>
<dbReference type="Pfam" id="PF01416">
    <property type="entry name" value="PseudoU_synth_1"/>
    <property type="match status" value="1"/>
</dbReference>
<protein>
    <recommendedName>
        <fullName evidence="4">tRNA pseudouridine synthase</fullName>
        <ecNumber evidence="4">5.4.99.12</ecNumber>
    </recommendedName>
</protein>
<dbReference type="GO" id="GO:0031119">
    <property type="term" value="P:tRNA pseudouridine synthesis"/>
    <property type="evidence" value="ECO:0007669"/>
    <property type="project" value="TreeGrafter"/>
</dbReference>
<comment type="similarity">
    <text evidence="1 4">Belongs to the tRNA pseudouridine synthase TruA family.</text>
</comment>
<evidence type="ECO:0000259" key="6">
    <source>
        <dbReference type="Pfam" id="PF01416"/>
    </source>
</evidence>
<sequence length="230" mass="26574">MEWFCTFEARQNVARKTYIYRLRFRCIAYESNAKSTEGQTYLHPICNAGPHLLRRLNDNNTVWLSQWPLDKEKLRQACEPFVGRHNFCNFVHKAERKVGNSRPSLVRRRERYEQSTSKDADDENDDDKFLMDLFEFNLHMQPEEEPDKTLPPIIDATFSLKAKGFHRSQVRNLVGFVVDVARGERSLDDAKALLGESDTADDEKSLPTVNSAPASGLCLANVEYEHDDFL</sequence>
<evidence type="ECO:0000313" key="8">
    <source>
        <dbReference type="Proteomes" id="UP001224775"/>
    </source>
</evidence>
<reference evidence="7" key="1">
    <citation type="submission" date="2023-06" db="EMBL/GenBank/DDBJ databases">
        <title>Survivors Of The Sea: Transcriptome response of Skeletonema marinoi to long-term dormancy.</title>
        <authorList>
            <person name="Pinder M.I.M."/>
            <person name="Kourtchenko O."/>
            <person name="Robertson E.K."/>
            <person name="Larsson T."/>
            <person name="Maumus F."/>
            <person name="Osuna-Cruz C.M."/>
            <person name="Vancaester E."/>
            <person name="Stenow R."/>
            <person name="Vandepoele K."/>
            <person name="Ploug H."/>
            <person name="Bruchert V."/>
            <person name="Godhe A."/>
            <person name="Topel M."/>
        </authorList>
    </citation>
    <scope>NUCLEOTIDE SEQUENCE</scope>
    <source>
        <strain evidence="7">R05AC</strain>
    </source>
</reference>
<evidence type="ECO:0000313" key="7">
    <source>
        <dbReference type="EMBL" id="KAK1741049.1"/>
    </source>
</evidence>
<keyword evidence="8" id="KW-1185">Reference proteome</keyword>
<dbReference type="Proteomes" id="UP001224775">
    <property type="component" value="Unassembled WGS sequence"/>
</dbReference>
<dbReference type="GO" id="GO:0003723">
    <property type="term" value="F:RNA binding"/>
    <property type="evidence" value="ECO:0007669"/>
    <property type="project" value="InterPro"/>
</dbReference>
<name>A0AAD8Y8N8_9STRA</name>
<evidence type="ECO:0000256" key="4">
    <source>
        <dbReference type="RuleBase" id="RU003792"/>
    </source>
</evidence>
<feature type="domain" description="Pseudouridine synthase I TruA alpha/beta" evidence="6">
    <location>
        <begin position="77"/>
        <end position="225"/>
    </location>
</feature>
<evidence type="ECO:0000256" key="3">
    <source>
        <dbReference type="ARBA" id="ARBA00023235"/>
    </source>
</evidence>
<dbReference type="AlphaFoldDB" id="A0AAD8Y8N8"/>
<comment type="catalytic activity">
    <reaction evidence="4">
        <text>uridine(38/39/40) in tRNA = pseudouridine(38/39/40) in tRNA</text>
        <dbReference type="Rhea" id="RHEA:22376"/>
        <dbReference type="Rhea" id="RHEA-COMP:10085"/>
        <dbReference type="Rhea" id="RHEA-COMP:10087"/>
        <dbReference type="ChEBI" id="CHEBI:65314"/>
        <dbReference type="ChEBI" id="CHEBI:65315"/>
        <dbReference type="EC" id="5.4.99.12"/>
    </reaction>
</comment>
<organism evidence="7 8">
    <name type="scientific">Skeletonema marinoi</name>
    <dbReference type="NCBI Taxonomy" id="267567"/>
    <lineage>
        <taxon>Eukaryota</taxon>
        <taxon>Sar</taxon>
        <taxon>Stramenopiles</taxon>
        <taxon>Ochrophyta</taxon>
        <taxon>Bacillariophyta</taxon>
        <taxon>Coscinodiscophyceae</taxon>
        <taxon>Thalassiosirophycidae</taxon>
        <taxon>Thalassiosirales</taxon>
        <taxon>Skeletonemataceae</taxon>
        <taxon>Skeletonema</taxon>
        <taxon>Skeletonema marinoi-dohrnii complex</taxon>
    </lineage>
</organism>
<dbReference type="EMBL" id="JATAAI010000014">
    <property type="protein sequence ID" value="KAK1741049.1"/>
    <property type="molecule type" value="Genomic_DNA"/>
</dbReference>
<gene>
    <name evidence="7" type="ORF">QTG54_008301</name>
</gene>
<dbReference type="InterPro" id="IPR020095">
    <property type="entry name" value="PsdUridine_synth_TruA_C"/>
</dbReference>
<dbReference type="PANTHER" id="PTHR11142">
    <property type="entry name" value="PSEUDOURIDYLATE SYNTHASE"/>
    <property type="match status" value="1"/>
</dbReference>
<accession>A0AAD8Y8N8</accession>
<comment type="caution">
    <text evidence="7">The sequence shown here is derived from an EMBL/GenBank/DDBJ whole genome shotgun (WGS) entry which is preliminary data.</text>
</comment>
<evidence type="ECO:0000256" key="1">
    <source>
        <dbReference type="ARBA" id="ARBA00009375"/>
    </source>
</evidence>
<proteinExistence type="inferred from homology"/>
<dbReference type="SUPFAM" id="SSF55120">
    <property type="entry name" value="Pseudouridine synthase"/>
    <property type="match status" value="1"/>
</dbReference>
<keyword evidence="3 4" id="KW-0413">Isomerase</keyword>
<dbReference type="InterPro" id="IPR020097">
    <property type="entry name" value="PsdUridine_synth_TruA_a/b_dom"/>
</dbReference>
<dbReference type="GO" id="GO:0160147">
    <property type="term" value="F:tRNA pseudouridine(38-40) synthase activity"/>
    <property type="evidence" value="ECO:0007669"/>
    <property type="project" value="UniProtKB-EC"/>
</dbReference>
<dbReference type="Gene3D" id="3.30.70.660">
    <property type="entry name" value="Pseudouridine synthase I, catalytic domain, C-terminal subdomain"/>
    <property type="match status" value="1"/>
</dbReference>
<evidence type="ECO:0000256" key="2">
    <source>
        <dbReference type="ARBA" id="ARBA00022694"/>
    </source>
</evidence>
<evidence type="ECO:0000256" key="5">
    <source>
        <dbReference type="SAM" id="MobiDB-lite"/>
    </source>
</evidence>
<dbReference type="EC" id="5.4.99.12" evidence="4"/>
<keyword evidence="2 4" id="KW-0819">tRNA processing</keyword>
<dbReference type="InterPro" id="IPR001406">
    <property type="entry name" value="PsdUridine_synth_TruA"/>
</dbReference>
<feature type="region of interest" description="Disordered" evidence="5">
    <location>
        <begin position="101"/>
        <end position="125"/>
    </location>
</feature>
<feature type="compositionally biased region" description="Basic and acidic residues" evidence="5">
    <location>
        <begin position="110"/>
        <end position="119"/>
    </location>
</feature>
<dbReference type="PANTHER" id="PTHR11142:SF0">
    <property type="entry name" value="TRNA PSEUDOURIDINE SYNTHASE-LIKE 1"/>
    <property type="match status" value="1"/>
</dbReference>